<dbReference type="PRINTS" id="PR01183">
    <property type="entry name" value="RIBORDTASEM1"/>
</dbReference>
<keyword evidence="4 10" id="KW-0547">Nucleotide-binding</keyword>
<feature type="domain" description="ATP-cone" evidence="13">
    <location>
        <begin position="4"/>
        <end position="93"/>
    </location>
</feature>
<dbReference type="Gene3D" id="3.20.70.20">
    <property type="match status" value="1"/>
</dbReference>
<evidence type="ECO:0000256" key="1">
    <source>
        <dbReference type="ARBA" id="ARBA00010406"/>
    </source>
</evidence>
<evidence type="ECO:0000256" key="6">
    <source>
        <dbReference type="ARBA" id="ARBA00023002"/>
    </source>
</evidence>
<dbReference type="InterPro" id="IPR005144">
    <property type="entry name" value="ATP-cone_dom"/>
</dbReference>
<evidence type="ECO:0000256" key="10">
    <source>
        <dbReference type="PROSITE-ProRule" id="PRU00492"/>
    </source>
</evidence>
<dbReference type="NCBIfam" id="TIGR02506">
    <property type="entry name" value="NrdE_NrdA"/>
    <property type="match status" value="1"/>
</dbReference>
<keyword evidence="7 11" id="KW-0215">Deoxyribonucleotide synthesis</keyword>
<reference evidence="14 15" key="1">
    <citation type="submission" date="2019-05" db="EMBL/GenBank/DDBJ databases">
        <authorList>
            <person name="Sun X."/>
            <person name="Yang Z."/>
            <person name="Wang J."/>
            <person name="Tan Y."/>
        </authorList>
    </citation>
    <scope>NUCLEOTIDE SEQUENCE [LARGE SCALE GENOMIC DNA]</scope>
</reference>
<dbReference type="FunFam" id="1.10.1650.20:FF:000001">
    <property type="entry name" value="Ribonucleoside-diphosphate reductase"/>
    <property type="match status" value="1"/>
</dbReference>
<accession>A0A4P8N5U7</accession>
<dbReference type="EMBL" id="MK886800">
    <property type="protein sequence ID" value="QCQ57206.1"/>
    <property type="molecule type" value="Genomic_DNA"/>
</dbReference>
<name>A0A4P8N5U7_9CAUD</name>
<dbReference type="GO" id="GO:0005524">
    <property type="term" value="F:ATP binding"/>
    <property type="evidence" value="ECO:0007669"/>
    <property type="project" value="UniProtKB-UniRule"/>
</dbReference>
<evidence type="ECO:0000256" key="2">
    <source>
        <dbReference type="ARBA" id="ARBA00012274"/>
    </source>
</evidence>
<proteinExistence type="inferred from homology"/>
<dbReference type="PROSITE" id="PS51161">
    <property type="entry name" value="ATP_CONE"/>
    <property type="match status" value="1"/>
</dbReference>
<evidence type="ECO:0000256" key="7">
    <source>
        <dbReference type="ARBA" id="ARBA00023116"/>
    </source>
</evidence>
<evidence type="ECO:0000259" key="13">
    <source>
        <dbReference type="PROSITE" id="PS51161"/>
    </source>
</evidence>
<evidence type="ECO:0000256" key="11">
    <source>
        <dbReference type="RuleBase" id="RU003410"/>
    </source>
</evidence>
<dbReference type="InterPro" id="IPR000788">
    <property type="entry name" value="RNR_lg_C"/>
</dbReference>
<dbReference type="InterPro" id="IPR008926">
    <property type="entry name" value="RNR_R1-su_N"/>
</dbReference>
<dbReference type="PANTHER" id="PTHR11573:SF6">
    <property type="entry name" value="RIBONUCLEOSIDE-DIPHOSPHATE REDUCTASE LARGE SUBUNIT"/>
    <property type="match status" value="1"/>
</dbReference>
<dbReference type="SUPFAM" id="SSF48168">
    <property type="entry name" value="R1 subunit of ribonucleotide reductase, N-terminal domain"/>
    <property type="match status" value="1"/>
</dbReference>
<comment type="catalytic activity">
    <reaction evidence="9 11">
        <text>a 2'-deoxyribonucleoside 5'-diphosphate + [thioredoxin]-disulfide + H2O = a ribonucleoside 5'-diphosphate + [thioredoxin]-dithiol</text>
        <dbReference type="Rhea" id="RHEA:23252"/>
        <dbReference type="Rhea" id="RHEA-COMP:10698"/>
        <dbReference type="Rhea" id="RHEA-COMP:10700"/>
        <dbReference type="ChEBI" id="CHEBI:15377"/>
        <dbReference type="ChEBI" id="CHEBI:29950"/>
        <dbReference type="ChEBI" id="CHEBI:50058"/>
        <dbReference type="ChEBI" id="CHEBI:57930"/>
        <dbReference type="ChEBI" id="CHEBI:73316"/>
        <dbReference type="EC" id="1.17.4.1"/>
    </reaction>
</comment>
<dbReference type="InterPro" id="IPR013346">
    <property type="entry name" value="NrdE_NrdA_C"/>
</dbReference>
<sequence>MQLINVIKSSGVSQSFYPQKIIKVLSWAAEGTSVDPYELYENIKSYLRDGMTTDDIQTIVIKAAANSISVEEPDYQYVAARCLMFALRKHVYGQYEPRSFIDHISYCVNEGKYDPELLSKYSAEEITFLESKIKHERDMEFTYSGAMQLKEKYLVKDKTTGQIYETPQFAFMTIGMALHQDEPVDRLKHVIRFYEAVSTRQISLPTPIMAGCRTPTRQFSSCVVIEAGDSLKSINKASASIVEYISKRAGIGINVGMIRAEGSKIGTGEVRHTGVIPFWKHFQTAVKSCSQGGIRGGAATAYYPIWHLEVENLLVLKNNKGVEENRIRHMDYGVQLNDLMMERFGKNDYITLFSPHEMGGELYYSYFKDQDRFRELYEAAEKDPNIRKKRIKARELFELLMTERSGTARIYVQFIDNTNNYTPFIREKAPIRQSNLCCEIAIPTNDVNSPDAEIGLCTLSAFVLDNFDWQDQDKINELAEVQVRALDNLLDYQGYPVPEAEKAKKRRNLGVGVTNYAAWLASNFASYEDANDLTHELFERLQYGLIKASIKLAKEKGPCEYYSDTRWSRGELPIDWYNKKIDQIAAPKYVCDWSSLREDLKLFGIRNSTLSALMPCESSSQVSNSTNGIEPPRGPVSVKESKEGSFNQVVPNIEHNIDLYDYTWKLAKKGNKPYLTQVAIMLKWVCQSASANTYYDPQIFPKGKVPMSVMIDDLLYFWYFGGKNFYYHNTRDGSGTDDYEIETPKAEDCSSCKL</sequence>
<dbReference type="Gene3D" id="1.10.1650.20">
    <property type="match status" value="1"/>
</dbReference>
<evidence type="ECO:0000256" key="8">
    <source>
        <dbReference type="ARBA" id="ARBA00023157"/>
    </source>
</evidence>
<keyword evidence="8" id="KW-1015">Disulfide bond</keyword>
<dbReference type="SUPFAM" id="SSF51998">
    <property type="entry name" value="PFL-like glycyl radical enzymes"/>
    <property type="match status" value="1"/>
</dbReference>
<evidence type="ECO:0000256" key="5">
    <source>
        <dbReference type="ARBA" id="ARBA00022840"/>
    </source>
</evidence>
<evidence type="ECO:0000256" key="9">
    <source>
        <dbReference type="ARBA" id="ARBA00047754"/>
    </source>
</evidence>
<dbReference type="Pfam" id="PF03477">
    <property type="entry name" value="ATP-cone"/>
    <property type="match status" value="1"/>
</dbReference>
<dbReference type="GO" id="GO:0004748">
    <property type="term" value="F:ribonucleoside-diphosphate reductase activity, thioredoxin disulfide as acceptor"/>
    <property type="evidence" value="ECO:0007669"/>
    <property type="project" value="UniProtKB-EC"/>
</dbReference>
<evidence type="ECO:0000256" key="4">
    <source>
        <dbReference type="ARBA" id="ARBA00022741"/>
    </source>
</evidence>
<dbReference type="InterPro" id="IPR013509">
    <property type="entry name" value="RNR_lsu_N"/>
</dbReference>
<gene>
    <name evidence="14" type="ORF">EcNP1_gp184</name>
</gene>
<protein>
    <recommendedName>
        <fullName evidence="2 11">Ribonucleoside-diphosphate reductase</fullName>
        <ecNumber evidence="2 11">1.17.4.1</ecNumber>
    </recommendedName>
</protein>
<dbReference type="NCBIfam" id="NF006578">
    <property type="entry name" value="PRK09103.1"/>
    <property type="match status" value="1"/>
</dbReference>
<organism evidence="14 15">
    <name type="scientific">Escherichia phage EcNP1</name>
    <dbReference type="NCBI Taxonomy" id="2576882"/>
    <lineage>
        <taxon>Viruses</taxon>
        <taxon>Duplodnaviria</taxon>
        <taxon>Heunggongvirae</taxon>
        <taxon>Uroviricota</taxon>
        <taxon>Caudoviricetes</taxon>
        <taxon>Pantevenvirales</taxon>
        <taxon>Straboviridae</taxon>
        <taxon>Tevenvirinae</taxon>
        <taxon>Tequatrovirus</taxon>
        <taxon>Tequatrovirus ecnp1</taxon>
    </lineage>
</organism>
<dbReference type="Proteomes" id="UP000299944">
    <property type="component" value="Segment"/>
</dbReference>
<evidence type="ECO:0000256" key="3">
    <source>
        <dbReference type="ARBA" id="ARBA00022533"/>
    </source>
</evidence>
<dbReference type="EC" id="1.17.4.1" evidence="2 11"/>
<dbReference type="InterPro" id="IPR039718">
    <property type="entry name" value="Rrm1"/>
</dbReference>
<dbReference type="UniPathway" id="UPA00326"/>
<evidence type="ECO:0000256" key="12">
    <source>
        <dbReference type="SAM" id="MobiDB-lite"/>
    </source>
</evidence>
<comment type="function">
    <text evidence="11">Provides the precursors necessary for DNA synthesis. Catalyzes the biosynthesis of deoxyribonucleotides from the corresponding ribonucleotides.</text>
</comment>
<keyword evidence="5 10" id="KW-0067">ATP-binding</keyword>
<dbReference type="Pfam" id="PF02867">
    <property type="entry name" value="Ribonuc_red_lgC"/>
    <property type="match status" value="1"/>
</dbReference>
<comment type="similarity">
    <text evidence="1 11">Belongs to the ribonucleoside diphosphate reductase large chain family.</text>
</comment>
<keyword evidence="3" id="KW-0021">Allosteric enzyme</keyword>
<dbReference type="PROSITE" id="PS00089">
    <property type="entry name" value="RIBORED_LARGE"/>
    <property type="match status" value="1"/>
</dbReference>
<feature type="compositionally biased region" description="Polar residues" evidence="12">
    <location>
        <begin position="619"/>
        <end position="628"/>
    </location>
</feature>
<dbReference type="GO" id="GO:0009263">
    <property type="term" value="P:deoxyribonucleotide biosynthetic process"/>
    <property type="evidence" value="ECO:0007669"/>
    <property type="project" value="UniProtKB-KW"/>
</dbReference>
<feature type="region of interest" description="Disordered" evidence="12">
    <location>
        <begin position="619"/>
        <end position="641"/>
    </location>
</feature>
<evidence type="ECO:0000313" key="15">
    <source>
        <dbReference type="Proteomes" id="UP000299944"/>
    </source>
</evidence>
<keyword evidence="6 11" id="KW-0560">Oxidoreductase</keyword>
<dbReference type="Pfam" id="PF00317">
    <property type="entry name" value="Ribonuc_red_lgN"/>
    <property type="match status" value="1"/>
</dbReference>
<keyword evidence="15" id="KW-1185">Reference proteome</keyword>
<evidence type="ECO:0000313" key="14">
    <source>
        <dbReference type="EMBL" id="QCQ57206.1"/>
    </source>
</evidence>
<dbReference type="PANTHER" id="PTHR11573">
    <property type="entry name" value="RIBONUCLEOSIDE-DIPHOSPHATE REDUCTASE LARGE CHAIN"/>
    <property type="match status" value="1"/>
</dbReference>